<accession>G3MQ44</accession>
<dbReference type="GO" id="GO:0042393">
    <property type="term" value="F:histone binding"/>
    <property type="evidence" value="ECO:0007669"/>
    <property type="project" value="TreeGrafter"/>
</dbReference>
<organism evidence="3">
    <name type="scientific">Amblyomma maculatum</name>
    <name type="common">Gulf Coast tick</name>
    <dbReference type="NCBI Taxonomy" id="34609"/>
    <lineage>
        <taxon>Eukaryota</taxon>
        <taxon>Metazoa</taxon>
        <taxon>Ecdysozoa</taxon>
        <taxon>Arthropoda</taxon>
        <taxon>Chelicerata</taxon>
        <taxon>Arachnida</taxon>
        <taxon>Acari</taxon>
        <taxon>Parasitiformes</taxon>
        <taxon>Ixodida</taxon>
        <taxon>Ixodoidea</taxon>
        <taxon>Ixodidae</taxon>
        <taxon>Amblyomminae</taxon>
        <taxon>Amblyomma</taxon>
    </lineage>
</organism>
<evidence type="ECO:0000313" key="3">
    <source>
        <dbReference type="EMBL" id="AEO35612.1"/>
    </source>
</evidence>
<dbReference type="SMART" id="SM00454">
    <property type="entry name" value="SAM"/>
    <property type="match status" value="1"/>
</dbReference>
<feature type="compositionally biased region" description="Polar residues" evidence="1">
    <location>
        <begin position="20"/>
        <end position="30"/>
    </location>
</feature>
<dbReference type="PANTHER" id="PTHR12247:SF138">
    <property type="entry name" value="POLYHOMEOTIC DISTAL, ISOFORM A-RELATED"/>
    <property type="match status" value="1"/>
</dbReference>
<reference evidence="3" key="1">
    <citation type="journal article" date="2011" name="PLoS ONE">
        <title>A deep insight into the sialotranscriptome of the gulf coast tick, Amblyomma maculatum.</title>
        <authorList>
            <person name="Karim S."/>
            <person name="Singh P."/>
            <person name="Ribeiro J.M."/>
        </authorList>
    </citation>
    <scope>NUCLEOTIDE SEQUENCE</scope>
    <source>
        <tissue evidence="3">Salivary gland</tissue>
    </source>
</reference>
<sequence length="275" mass="29778">MNKATLSNDAGNAGRDTGAASHSRQQSQVTMVPVSELLRRMTDRLVAMPNAATHVIEEYIIQESLEPFPVSYVANVLDDEQPGLPVGLELPSAVAPSPDSGERRSPVPAKTPTPAVMTESTPSRGTIPTVELVLSPSMVLAAVAAVPEDPTFAFGPDVPVIPVPAPSLIPIPITRATAEQTPRMKIVGRKRHVPTSQRPQLLRIKGPKEWTVDEVAQYITRVPGCEKYAVKFRDHLIDGEALFLLNEHHLMNAMSMKLGPAVKICAVIRSLRETL</sequence>
<dbReference type="Gene3D" id="1.10.150.50">
    <property type="entry name" value="Transcription Factor, Ets-1"/>
    <property type="match status" value="1"/>
</dbReference>
<dbReference type="EMBL" id="JO843995">
    <property type="protein sequence ID" value="AEO35612.1"/>
    <property type="molecule type" value="mRNA"/>
</dbReference>
<dbReference type="GO" id="GO:0035102">
    <property type="term" value="C:PRC1 complex"/>
    <property type="evidence" value="ECO:0007669"/>
    <property type="project" value="TreeGrafter"/>
</dbReference>
<feature type="compositionally biased region" description="Polar residues" evidence="1">
    <location>
        <begin position="1"/>
        <end position="10"/>
    </location>
</feature>
<name>G3MQ44_AMBMU</name>
<dbReference type="PROSITE" id="PS50105">
    <property type="entry name" value="SAM_DOMAIN"/>
    <property type="match status" value="1"/>
</dbReference>
<dbReference type="InterPro" id="IPR013761">
    <property type="entry name" value="SAM/pointed_sf"/>
</dbReference>
<evidence type="ECO:0000256" key="1">
    <source>
        <dbReference type="SAM" id="MobiDB-lite"/>
    </source>
</evidence>
<dbReference type="SUPFAM" id="SSF47769">
    <property type="entry name" value="SAM/Pointed domain"/>
    <property type="match status" value="1"/>
</dbReference>
<dbReference type="PANTHER" id="PTHR12247">
    <property type="entry name" value="POLYCOMB GROUP PROTEIN"/>
    <property type="match status" value="1"/>
</dbReference>
<dbReference type="InterPro" id="IPR001660">
    <property type="entry name" value="SAM"/>
</dbReference>
<dbReference type="Pfam" id="PF00536">
    <property type="entry name" value="SAM_1"/>
    <property type="match status" value="1"/>
</dbReference>
<dbReference type="AlphaFoldDB" id="G3MQ44"/>
<dbReference type="GO" id="GO:0003682">
    <property type="term" value="F:chromatin binding"/>
    <property type="evidence" value="ECO:0007669"/>
    <property type="project" value="TreeGrafter"/>
</dbReference>
<feature type="domain" description="SAM" evidence="2">
    <location>
        <begin position="210"/>
        <end position="274"/>
    </location>
</feature>
<feature type="region of interest" description="Disordered" evidence="1">
    <location>
        <begin position="91"/>
        <end position="124"/>
    </location>
</feature>
<dbReference type="CDD" id="cd09509">
    <property type="entry name" value="SAM_Polycomb"/>
    <property type="match status" value="1"/>
</dbReference>
<feature type="region of interest" description="Disordered" evidence="1">
    <location>
        <begin position="1"/>
        <end position="30"/>
    </location>
</feature>
<proteinExistence type="evidence at transcript level"/>
<dbReference type="InterPro" id="IPR050548">
    <property type="entry name" value="PcG_chromatin_remod_factors"/>
</dbReference>
<protein>
    <recommendedName>
        <fullName evidence="2">SAM domain-containing protein</fullName>
    </recommendedName>
</protein>
<evidence type="ECO:0000259" key="2">
    <source>
        <dbReference type="PROSITE" id="PS50105"/>
    </source>
</evidence>
<dbReference type="GO" id="GO:0045892">
    <property type="term" value="P:negative regulation of DNA-templated transcription"/>
    <property type="evidence" value="ECO:0007669"/>
    <property type="project" value="TreeGrafter"/>
</dbReference>